<evidence type="ECO:0000256" key="1">
    <source>
        <dbReference type="PROSITE-ProRule" id="PRU00175"/>
    </source>
</evidence>
<evidence type="ECO:0000256" key="2">
    <source>
        <dbReference type="SAM" id="MobiDB-lite"/>
    </source>
</evidence>
<keyword evidence="1" id="KW-0863">Zinc-finger</keyword>
<evidence type="ECO:0000313" key="5">
    <source>
        <dbReference type="EMBL" id="CAE8626965.1"/>
    </source>
</evidence>
<keyword evidence="1" id="KW-0479">Metal-binding</keyword>
<dbReference type="OrthoDB" id="60033at2759"/>
<dbReference type="InterPro" id="IPR029787">
    <property type="entry name" value="Nucleotide_cyclase"/>
</dbReference>
<dbReference type="Gene3D" id="3.30.40.10">
    <property type="entry name" value="Zinc/RING finger domain, C3HC4 (zinc finger)"/>
    <property type="match status" value="1"/>
</dbReference>
<dbReference type="PANTHER" id="PTHR43081:SF1">
    <property type="entry name" value="ADENYLATE CYCLASE, TERMINAL-DIFFERENTIATION SPECIFIC"/>
    <property type="match status" value="1"/>
</dbReference>
<dbReference type="GO" id="GO:0009190">
    <property type="term" value="P:cyclic nucleotide biosynthetic process"/>
    <property type="evidence" value="ECO:0007669"/>
    <property type="project" value="InterPro"/>
</dbReference>
<dbReference type="GO" id="GO:0008270">
    <property type="term" value="F:zinc ion binding"/>
    <property type="evidence" value="ECO:0007669"/>
    <property type="project" value="UniProtKB-KW"/>
</dbReference>
<reference evidence="5" key="1">
    <citation type="submission" date="2021-02" db="EMBL/GenBank/DDBJ databases">
        <authorList>
            <person name="Dougan E. K."/>
            <person name="Rhodes N."/>
            <person name="Thang M."/>
            <person name="Chan C."/>
        </authorList>
    </citation>
    <scope>NUCLEOTIDE SEQUENCE</scope>
</reference>
<feature type="non-terminal residue" evidence="5">
    <location>
        <position position="1057"/>
    </location>
</feature>
<evidence type="ECO:0008006" key="7">
    <source>
        <dbReference type="Google" id="ProtNLM"/>
    </source>
</evidence>
<protein>
    <recommendedName>
        <fullName evidence="7">Guanylate cyclase</fullName>
    </recommendedName>
</protein>
<name>A0A813GIW9_POLGL</name>
<dbReference type="Gene3D" id="6.10.340.10">
    <property type="match status" value="1"/>
</dbReference>
<feature type="domain" description="Guanylate cyclase" evidence="4">
    <location>
        <begin position="514"/>
        <end position="646"/>
    </location>
</feature>
<dbReference type="Pfam" id="PF00211">
    <property type="entry name" value="Guanylate_cyc"/>
    <property type="match status" value="1"/>
</dbReference>
<evidence type="ECO:0000259" key="3">
    <source>
        <dbReference type="PROSITE" id="PS50089"/>
    </source>
</evidence>
<dbReference type="Proteomes" id="UP000654075">
    <property type="component" value="Unassembled WGS sequence"/>
</dbReference>
<dbReference type="EMBL" id="CAJNNV010029082">
    <property type="protein sequence ID" value="CAE8626965.1"/>
    <property type="molecule type" value="Genomic_DNA"/>
</dbReference>
<dbReference type="SUPFAM" id="SSF55073">
    <property type="entry name" value="Nucleotide cyclase"/>
    <property type="match status" value="1"/>
</dbReference>
<evidence type="ECO:0000259" key="4">
    <source>
        <dbReference type="PROSITE" id="PS50125"/>
    </source>
</evidence>
<dbReference type="PROSITE" id="PS50089">
    <property type="entry name" value="ZF_RING_2"/>
    <property type="match status" value="1"/>
</dbReference>
<accession>A0A813GIW9</accession>
<dbReference type="Gene3D" id="3.30.70.1230">
    <property type="entry name" value="Nucleotide cyclase"/>
    <property type="match status" value="1"/>
</dbReference>
<dbReference type="CDD" id="cd16448">
    <property type="entry name" value="RING-H2"/>
    <property type="match status" value="1"/>
</dbReference>
<dbReference type="InterPro" id="IPR001054">
    <property type="entry name" value="A/G_cyclase"/>
</dbReference>
<comment type="caution">
    <text evidence="5">The sequence shown here is derived from an EMBL/GenBank/DDBJ whole genome shotgun (WGS) entry which is preliminary data.</text>
</comment>
<keyword evidence="1" id="KW-0862">Zinc</keyword>
<keyword evidence="6" id="KW-1185">Reference proteome</keyword>
<dbReference type="CDD" id="cd07302">
    <property type="entry name" value="CHD"/>
    <property type="match status" value="1"/>
</dbReference>
<dbReference type="SUPFAM" id="SSF57850">
    <property type="entry name" value="RING/U-box"/>
    <property type="match status" value="1"/>
</dbReference>
<sequence>VQLMNDNNAFVAGRSSRLTRMIRVATRSSRAARLNRLSRMVRVAALMPRLQRLMGHKVEVNDTERLLEKKLYRIFCFLDEDLDGYVSRIAAQRCQNKLLALAQISSPIRWANKLRQMSRVQTRNLANASPSLQSPLESEKSPLASPRGSASQQVEDRPTFRHSQTQTAFGISQAKELMSYEEFQSSLMKEIELSTWLKKTVGRQLKQGNNMQSVRQRNSDYIGVKVALSVLAILFILSISEGMVEDTSFSWGFQTICSITKKQYGGDSPVQGLDISKMSRSQVELWMQGPPENSASYFSDEQTRQLLYLDLERAVFCNQILIKDDCVLPNTTASVWDQRASLRQIDQDLRNSKVRFRDLVLLRYPDFERQDRDISAAEMERQTESVAIVQDRAAVEVIARLSLLTTSMVIVIILSGITLLTKDLTYLSRNLLKPLVELTDEIESITRLDLAGAYSNQAEDTKGGLSEIRLMRRSFDNMKMAIRSWGKYVPWPVVHLMLRKDAEANLEMTEKEVSIFFSDIEAFTTIVESLPPESSLLLLSRYFHDMSKIIDDHGGIVLEFIGDAIMSIYGAPVVNDTHPAAAVESAIQMLAALTSMNEWLAARSLPKVRIRCGVHTGKVLVGNMGFPSRMKYGIVGRESDIPGRLEELNKSYGTEMLISHTTFSRLDDLTTLRLLIRPIDIVYLVPEAPLEDRLCSLVYQVFEPSRQPTKAAAQSKAVGLQHQAIQCYRDRDFGRAAELFKQVKSILVTQDTAAGVMLKRSQSYAKKPPPADWDGVWDRGSEVALVSGIPNVVNVHGFKKGWGVPRPVSYVNPVFTLRWPLHKILQEGEWKSAALLHYASEDSLDAGAVLRTVLEESDVAYVKKPALLARAGGSSCSERAFSLKPSGSAKDLGFGVVCKLASGTYKLGVSLGLLELASESRWPNLLYHILIAGSRRAAFLQGPAPPAILPLAPQAVSGDNGSGAGAEQVGGLPWFQAMKANLEEFGDVEVFLEHQPQECMSCCQPIEAAYRARPRKCSHIFHVECLLHCWSEGTCPVCRASFAPEASHLSHIGRSSR</sequence>
<gene>
    <name evidence="5" type="ORF">PGLA1383_LOCUS43840</name>
</gene>
<dbReference type="PROSITE" id="PS50125">
    <property type="entry name" value="GUANYLATE_CYCLASE_2"/>
    <property type="match status" value="1"/>
</dbReference>
<dbReference type="GO" id="GO:0035556">
    <property type="term" value="P:intracellular signal transduction"/>
    <property type="evidence" value="ECO:0007669"/>
    <property type="project" value="InterPro"/>
</dbReference>
<dbReference type="InterPro" id="IPR013083">
    <property type="entry name" value="Znf_RING/FYVE/PHD"/>
</dbReference>
<dbReference type="SMART" id="SM00044">
    <property type="entry name" value="CYCc"/>
    <property type="match status" value="1"/>
</dbReference>
<feature type="compositionally biased region" description="Polar residues" evidence="2">
    <location>
        <begin position="126"/>
        <end position="136"/>
    </location>
</feature>
<dbReference type="InterPro" id="IPR050697">
    <property type="entry name" value="Adenylyl/Guanylyl_Cyclase_3/4"/>
</dbReference>
<dbReference type="InterPro" id="IPR001841">
    <property type="entry name" value="Znf_RING"/>
</dbReference>
<organism evidence="5 6">
    <name type="scientific">Polarella glacialis</name>
    <name type="common">Dinoflagellate</name>
    <dbReference type="NCBI Taxonomy" id="89957"/>
    <lineage>
        <taxon>Eukaryota</taxon>
        <taxon>Sar</taxon>
        <taxon>Alveolata</taxon>
        <taxon>Dinophyceae</taxon>
        <taxon>Suessiales</taxon>
        <taxon>Suessiaceae</taxon>
        <taxon>Polarella</taxon>
    </lineage>
</organism>
<dbReference type="AlphaFoldDB" id="A0A813GIW9"/>
<feature type="region of interest" description="Disordered" evidence="2">
    <location>
        <begin position="126"/>
        <end position="162"/>
    </location>
</feature>
<evidence type="ECO:0000313" key="6">
    <source>
        <dbReference type="Proteomes" id="UP000654075"/>
    </source>
</evidence>
<feature type="domain" description="RING-type" evidence="3">
    <location>
        <begin position="999"/>
        <end position="1039"/>
    </location>
</feature>
<dbReference type="PANTHER" id="PTHR43081">
    <property type="entry name" value="ADENYLATE CYCLASE, TERMINAL-DIFFERENTIATION SPECIFIC-RELATED"/>
    <property type="match status" value="1"/>
</dbReference>
<proteinExistence type="predicted"/>